<protein>
    <submittedName>
        <fullName evidence="3">Uncharacterized protein</fullName>
    </submittedName>
</protein>
<sequence>MALTGKLVLLMGLFVASSVMAAAQPEDPNNQGAVTVHNPALLPLDILVDDKAVRVTTQSATMELAHQEQPLQISVAGGDYEPVAITVHDGDNLMVMPDPANTGILQAYIMQKAGEEPRAQVQPAEEPNPDVRPADGPKSDVRPVAVPRPALRP</sequence>
<dbReference type="EMBL" id="CM026421">
    <property type="protein sequence ID" value="KAG0592681.1"/>
    <property type="molecule type" value="Genomic_DNA"/>
</dbReference>
<feature type="chain" id="PRO_5035809033" evidence="2">
    <location>
        <begin position="24"/>
        <end position="153"/>
    </location>
</feature>
<comment type="caution">
    <text evidence="3">The sequence shown here is derived from an EMBL/GenBank/DDBJ whole genome shotgun (WGS) entry which is preliminary data.</text>
</comment>
<feature type="signal peptide" evidence="2">
    <location>
        <begin position="1"/>
        <end position="23"/>
    </location>
</feature>
<keyword evidence="4" id="KW-1185">Reference proteome</keyword>
<proteinExistence type="predicted"/>
<dbReference type="Proteomes" id="UP000822688">
    <property type="component" value="Chromosome 1"/>
</dbReference>
<evidence type="ECO:0000256" key="1">
    <source>
        <dbReference type="SAM" id="MobiDB-lite"/>
    </source>
</evidence>
<evidence type="ECO:0000313" key="3">
    <source>
        <dbReference type="EMBL" id="KAG0592681.1"/>
    </source>
</evidence>
<accession>A0A8T0JDA1</accession>
<dbReference type="AlphaFoldDB" id="A0A8T0JDA1"/>
<evidence type="ECO:0000256" key="2">
    <source>
        <dbReference type="SAM" id="SignalP"/>
    </source>
</evidence>
<reference evidence="3" key="1">
    <citation type="submission" date="2020-06" db="EMBL/GenBank/DDBJ databases">
        <title>WGS assembly of Ceratodon purpureus strain R40.</title>
        <authorList>
            <person name="Carey S.B."/>
            <person name="Jenkins J."/>
            <person name="Shu S."/>
            <person name="Lovell J.T."/>
            <person name="Sreedasyam A."/>
            <person name="Maumus F."/>
            <person name="Tiley G.P."/>
            <person name="Fernandez-Pozo N."/>
            <person name="Barry K."/>
            <person name="Chen C."/>
            <person name="Wang M."/>
            <person name="Lipzen A."/>
            <person name="Daum C."/>
            <person name="Saski C.A."/>
            <person name="Payton A.C."/>
            <person name="Mcbreen J.C."/>
            <person name="Conrad R.E."/>
            <person name="Kollar L.M."/>
            <person name="Olsson S."/>
            <person name="Huttunen S."/>
            <person name="Landis J.B."/>
            <person name="Wickett N.J."/>
            <person name="Johnson M.G."/>
            <person name="Rensing S.A."/>
            <person name="Grimwood J."/>
            <person name="Schmutz J."/>
            <person name="Mcdaniel S.F."/>
        </authorList>
    </citation>
    <scope>NUCLEOTIDE SEQUENCE</scope>
    <source>
        <strain evidence="3">R40</strain>
    </source>
</reference>
<feature type="compositionally biased region" description="Low complexity" evidence="1">
    <location>
        <begin position="142"/>
        <end position="153"/>
    </location>
</feature>
<gene>
    <name evidence="3" type="ORF">KC19_1G272400</name>
</gene>
<evidence type="ECO:0000313" key="4">
    <source>
        <dbReference type="Proteomes" id="UP000822688"/>
    </source>
</evidence>
<feature type="region of interest" description="Disordered" evidence="1">
    <location>
        <begin position="113"/>
        <end position="153"/>
    </location>
</feature>
<keyword evidence="2" id="KW-0732">Signal</keyword>
<feature type="compositionally biased region" description="Basic and acidic residues" evidence="1">
    <location>
        <begin position="132"/>
        <end position="141"/>
    </location>
</feature>
<name>A0A8T0JDA1_CERPU</name>
<organism evidence="3 4">
    <name type="scientific">Ceratodon purpureus</name>
    <name type="common">Fire moss</name>
    <name type="synonym">Dicranum purpureum</name>
    <dbReference type="NCBI Taxonomy" id="3225"/>
    <lineage>
        <taxon>Eukaryota</taxon>
        <taxon>Viridiplantae</taxon>
        <taxon>Streptophyta</taxon>
        <taxon>Embryophyta</taxon>
        <taxon>Bryophyta</taxon>
        <taxon>Bryophytina</taxon>
        <taxon>Bryopsida</taxon>
        <taxon>Dicranidae</taxon>
        <taxon>Pseudoditrichales</taxon>
        <taxon>Ditrichaceae</taxon>
        <taxon>Ceratodon</taxon>
    </lineage>
</organism>